<comment type="caution">
    <text evidence="2">The sequence shown here is derived from an EMBL/GenBank/DDBJ whole genome shotgun (WGS) entry which is preliminary data.</text>
</comment>
<reference evidence="2 3" key="1">
    <citation type="journal article" date="2018" name="Front. Plant Sci.">
        <title>Red Clover (Trifolium pratense) and Zigzag Clover (T. medium) - A Picture of Genomic Similarities and Differences.</title>
        <authorList>
            <person name="Dluhosova J."/>
            <person name="Istvanek J."/>
            <person name="Nedelnik J."/>
            <person name="Repkova J."/>
        </authorList>
    </citation>
    <scope>NUCLEOTIDE SEQUENCE [LARGE SCALE GENOMIC DNA]</scope>
    <source>
        <strain evidence="3">cv. 10/8</strain>
        <tissue evidence="2">Leaf</tissue>
    </source>
</reference>
<organism evidence="2 3">
    <name type="scientific">Trifolium medium</name>
    <dbReference type="NCBI Taxonomy" id="97028"/>
    <lineage>
        <taxon>Eukaryota</taxon>
        <taxon>Viridiplantae</taxon>
        <taxon>Streptophyta</taxon>
        <taxon>Embryophyta</taxon>
        <taxon>Tracheophyta</taxon>
        <taxon>Spermatophyta</taxon>
        <taxon>Magnoliopsida</taxon>
        <taxon>eudicotyledons</taxon>
        <taxon>Gunneridae</taxon>
        <taxon>Pentapetalae</taxon>
        <taxon>rosids</taxon>
        <taxon>fabids</taxon>
        <taxon>Fabales</taxon>
        <taxon>Fabaceae</taxon>
        <taxon>Papilionoideae</taxon>
        <taxon>50 kb inversion clade</taxon>
        <taxon>NPAAA clade</taxon>
        <taxon>Hologalegina</taxon>
        <taxon>IRL clade</taxon>
        <taxon>Trifolieae</taxon>
        <taxon>Trifolium</taxon>
    </lineage>
</organism>
<evidence type="ECO:0000313" key="2">
    <source>
        <dbReference type="EMBL" id="MCI50232.1"/>
    </source>
</evidence>
<feature type="non-terminal residue" evidence="2">
    <location>
        <position position="98"/>
    </location>
</feature>
<feature type="non-terminal residue" evidence="2">
    <location>
        <position position="1"/>
    </location>
</feature>
<dbReference type="AlphaFoldDB" id="A0A392SP84"/>
<evidence type="ECO:0000256" key="1">
    <source>
        <dbReference type="SAM" id="MobiDB-lite"/>
    </source>
</evidence>
<dbReference type="Proteomes" id="UP000265520">
    <property type="component" value="Unassembled WGS sequence"/>
</dbReference>
<feature type="region of interest" description="Disordered" evidence="1">
    <location>
        <begin position="53"/>
        <end position="85"/>
    </location>
</feature>
<evidence type="ECO:0000313" key="3">
    <source>
        <dbReference type="Proteomes" id="UP000265520"/>
    </source>
</evidence>
<name>A0A392SP84_9FABA</name>
<dbReference type="EMBL" id="LXQA010413360">
    <property type="protein sequence ID" value="MCI50232.1"/>
    <property type="molecule type" value="Genomic_DNA"/>
</dbReference>
<proteinExistence type="predicted"/>
<protein>
    <submittedName>
        <fullName evidence="2">Uncharacterized protein</fullName>
    </submittedName>
</protein>
<sequence length="98" mass="10940">QQRGLILRELSKQLGLKEPLYEIEKSIGDNSYGESHLSGKKVKYVENEIKSESLQNLTNSEQSSEPSNRKLQSHKESVAGLDAAIEKKEADNRAVSVK</sequence>
<feature type="compositionally biased region" description="Polar residues" evidence="1">
    <location>
        <begin position="53"/>
        <end position="70"/>
    </location>
</feature>
<accession>A0A392SP84</accession>
<keyword evidence="3" id="KW-1185">Reference proteome</keyword>